<dbReference type="EMBL" id="CAJNIZ010043343">
    <property type="protein sequence ID" value="CAE7657841.1"/>
    <property type="molecule type" value="Genomic_DNA"/>
</dbReference>
<keyword evidence="6" id="KW-1185">Reference proteome</keyword>
<gene>
    <name evidence="5" type="ORF">SPIL2461_LOCUS17733</name>
</gene>
<proteinExistence type="predicted"/>
<evidence type="ECO:0000256" key="3">
    <source>
        <dbReference type="SAM" id="MobiDB-lite"/>
    </source>
</evidence>
<feature type="non-terminal residue" evidence="5">
    <location>
        <position position="749"/>
    </location>
</feature>
<reference evidence="5" key="1">
    <citation type="submission" date="2021-02" db="EMBL/GenBank/DDBJ databases">
        <authorList>
            <person name="Dougan E. K."/>
            <person name="Rhodes N."/>
            <person name="Thang M."/>
            <person name="Chan C."/>
        </authorList>
    </citation>
    <scope>NUCLEOTIDE SEQUENCE</scope>
</reference>
<evidence type="ECO:0000256" key="1">
    <source>
        <dbReference type="ARBA" id="ARBA00022443"/>
    </source>
</evidence>
<dbReference type="SUPFAM" id="SSF50044">
    <property type="entry name" value="SH3-domain"/>
    <property type="match status" value="2"/>
</dbReference>
<comment type="caution">
    <text evidence="5">The sequence shown here is derived from an EMBL/GenBank/DDBJ whole genome shotgun (WGS) entry which is preliminary data.</text>
</comment>
<dbReference type="AlphaFoldDB" id="A0A812W4B2"/>
<evidence type="ECO:0000313" key="6">
    <source>
        <dbReference type="Proteomes" id="UP000649617"/>
    </source>
</evidence>
<keyword evidence="1 2" id="KW-0728">SH3 domain</keyword>
<sequence length="749" mass="81730">DYSAQLQVQVADIENSKLGVLEDQPVRVNGIVTVGYEPESSTPEVPLLEAREGQEIEILVREMGGWAYCRRIGDKTPGWLPADRIAELAQLIADHEVGDAEGLLNLRLGDVVEVVSRHYSGWAQCRLWTGPQLPGSVNDRQIGWVTDAYLQDNRSEAMLASKWHRLVLQALEEVVAYAVQLETYLAQAKPEDRSADPEWMEKCMQFCLYLGTELQQITDALSQHGLSQNAAGKYATATCEVVGNSEHELSVAQGSRVLVVDAAAALFSPVCSVDGLSEGWVPRNFLEMEPGETADSVSKDLPEWIQVNERARWWSNSQKQFCDVTITNVDESARQVTVTFVQDASCWKMVPFEHFLQKQDDWLLQPFQQKAKELIQQLPDWVQPGHKAYWWSTSQHRVLPVQIKDVCSRPTPEGEVRTHLEEAPAKVKSATKGLGDIMAEMTQDIGDMMADGEAEELFIFSGLCPVDITSKDDSTDRVPAFGYGGDDELAATTVGEDIISDKCQVLTEVGVVLEDSGEKPPAIPSGVVQAGSEVSDAIAAEDVQQAELQHTGPAAKGKQAAVLMGFSQSEENMMEILEATVEDSKGVTEVGEVGNSVPAEASVLYDTLDKELLAELAPPSSDEPSAAEGAETEDRRAAAASIGETSLTLDAEALLLQSQGLADEKVSALATPETEVAGTTGATGGLLAQTDADGVAFDVANCCQVQMIKRTKLVLVKGWERRERLRVLLARLWRLSCTREEVLINRHGV</sequence>
<evidence type="ECO:0000256" key="2">
    <source>
        <dbReference type="PROSITE-ProRule" id="PRU00192"/>
    </source>
</evidence>
<dbReference type="SMART" id="SM00326">
    <property type="entry name" value="SH3"/>
    <property type="match status" value="3"/>
</dbReference>
<accession>A0A812W4B2</accession>
<organism evidence="5 6">
    <name type="scientific">Symbiodinium pilosum</name>
    <name type="common">Dinoflagellate</name>
    <dbReference type="NCBI Taxonomy" id="2952"/>
    <lineage>
        <taxon>Eukaryota</taxon>
        <taxon>Sar</taxon>
        <taxon>Alveolata</taxon>
        <taxon>Dinophyceae</taxon>
        <taxon>Suessiales</taxon>
        <taxon>Symbiodiniaceae</taxon>
        <taxon>Symbiodinium</taxon>
    </lineage>
</organism>
<dbReference type="Proteomes" id="UP000649617">
    <property type="component" value="Unassembled WGS sequence"/>
</dbReference>
<dbReference type="InterPro" id="IPR001452">
    <property type="entry name" value="SH3_domain"/>
</dbReference>
<name>A0A812W4B2_SYMPI</name>
<dbReference type="PROSITE" id="PS50002">
    <property type="entry name" value="SH3"/>
    <property type="match status" value="1"/>
</dbReference>
<dbReference type="InterPro" id="IPR036028">
    <property type="entry name" value="SH3-like_dom_sf"/>
</dbReference>
<dbReference type="OrthoDB" id="442874at2759"/>
<evidence type="ECO:0000313" key="5">
    <source>
        <dbReference type="EMBL" id="CAE7657841.1"/>
    </source>
</evidence>
<feature type="region of interest" description="Disordered" evidence="3">
    <location>
        <begin position="617"/>
        <end position="636"/>
    </location>
</feature>
<protein>
    <recommendedName>
        <fullName evidence="4">SH3 domain-containing protein</fullName>
    </recommendedName>
</protein>
<evidence type="ECO:0000259" key="4">
    <source>
        <dbReference type="PROSITE" id="PS50002"/>
    </source>
</evidence>
<feature type="domain" description="SH3" evidence="4">
    <location>
        <begin position="25"/>
        <end position="90"/>
    </location>
</feature>